<feature type="domain" description="O-methyltransferase C-terminal" evidence="4">
    <location>
        <begin position="4"/>
        <end position="87"/>
    </location>
</feature>
<evidence type="ECO:0000313" key="6">
    <source>
        <dbReference type="RefSeq" id="XP_048137877.1"/>
    </source>
</evidence>
<dbReference type="InterPro" id="IPR029063">
    <property type="entry name" value="SAM-dependent_MTases_sf"/>
</dbReference>
<dbReference type="Proteomes" id="UP000827889">
    <property type="component" value="Chromosome 7"/>
</dbReference>
<dbReference type="SUPFAM" id="SSF53335">
    <property type="entry name" value="S-adenosyl-L-methionine-dependent methyltransferases"/>
    <property type="match status" value="1"/>
</dbReference>
<protein>
    <submittedName>
        <fullName evidence="6">(R,S)-reticuline 7-O-methyltransferase-like</fullName>
    </submittedName>
</protein>
<keyword evidence="1" id="KW-0489">Methyltransferase</keyword>
<dbReference type="RefSeq" id="XP_048137877.1">
    <property type="nucleotide sequence ID" value="XM_048281920.1"/>
</dbReference>
<dbReference type="GeneID" id="125315850"/>
<organism evidence="5 6">
    <name type="scientific">Rhodamnia argentea</name>
    <dbReference type="NCBI Taxonomy" id="178133"/>
    <lineage>
        <taxon>Eukaryota</taxon>
        <taxon>Viridiplantae</taxon>
        <taxon>Streptophyta</taxon>
        <taxon>Embryophyta</taxon>
        <taxon>Tracheophyta</taxon>
        <taxon>Spermatophyta</taxon>
        <taxon>Magnoliopsida</taxon>
        <taxon>eudicotyledons</taxon>
        <taxon>Gunneridae</taxon>
        <taxon>Pentapetalae</taxon>
        <taxon>rosids</taxon>
        <taxon>malvids</taxon>
        <taxon>Myrtales</taxon>
        <taxon>Myrtaceae</taxon>
        <taxon>Myrtoideae</taxon>
        <taxon>Myrteae</taxon>
        <taxon>Australasian group</taxon>
        <taxon>Rhodamnia</taxon>
    </lineage>
</organism>
<sequence length="116" mass="12883">MACTSRILVRAIVEGYKERFERIGSLVNVGGGIGEALTKIIKSYPHLQGINFNLPHVVATAPAHNRVTHVGGDMFETITHADAVFMKGRALVPVQSRNWTKPDRTDRFGRFLLKLV</sequence>
<accession>A0ABM3HMQ2</accession>
<dbReference type="InterPro" id="IPR001077">
    <property type="entry name" value="COMT_C"/>
</dbReference>
<dbReference type="InterPro" id="IPR016461">
    <property type="entry name" value="COMT-like"/>
</dbReference>
<evidence type="ECO:0000256" key="2">
    <source>
        <dbReference type="ARBA" id="ARBA00022679"/>
    </source>
</evidence>
<dbReference type="PANTHER" id="PTHR11746">
    <property type="entry name" value="O-METHYLTRANSFERASE"/>
    <property type="match status" value="1"/>
</dbReference>
<keyword evidence="5" id="KW-1185">Reference proteome</keyword>
<dbReference type="PROSITE" id="PS51683">
    <property type="entry name" value="SAM_OMT_II"/>
    <property type="match status" value="1"/>
</dbReference>
<proteinExistence type="predicted"/>
<evidence type="ECO:0000259" key="4">
    <source>
        <dbReference type="Pfam" id="PF00891"/>
    </source>
</evidence>
<reference evidence="6" key="1">
    <citation type="submission" date="2025-08" db="UniProtKB">
        <authorList>
            <consortium name="RefSeq"/>
        </authorList>
    </citation>
    <scope>IDENTIFICATION</scope>
    <source>
        <tissue evidence="6">Leaf</tissue>
    </source>
</reference>
<gene>
    <name evidence="6" type="primary">LOC125315850</name>
</gene>
<name>A0ABM3HMQ2_9MYRT</name>
<keyword evidence="3" id="KW-0949">S-adenosyl-L-methionine</keyword>
<evidence type="ECO:0000256" key="3">
    <source>
        <dbReference type="ARBA" id="ARBA00022691"/>
    </source>
</evidence>
<dbReference type="Gene3D" id="3.40.50.150">
    <property type="entry name" value="Vaccinia Virus protein VP39"/>
    <property type="match status" value="1"/>
</dbReference>
<evidence type="ECO:0000313" key="5">
    <source>
        <dbReference type="Proteomes" id="UP000827889"/>
    </source>
</evidence>
<dbReference type="Pfam" id="PF00891">
    <property type="entry name" value="Methyltransf_2"/>
    <property type="match status" value="1"/>
</dbReference>
<keyword evidence="2" id="KW-0808">Transferase</keyword>
<evidence type="ECO:0000256" key="1">
    <source>
        <dbReference type="ARBA" id="ARBA00022603"/>
    </source>
</evidence>